<dbReference type="GO" id="GO:0030246">
    <property type="term" value="F:carbohydrate binding"/>
    <property type="evidence" value="ECO:0007669"/>
    <property type="project" value="UniProtKB-UniRule"/>
</dbReference>
<reference evidence="7 8" key="1">
    <citation type="journal article" date="2013" name="Nat. Commun.">
        <title>Genome analysis reveals insights into physiology and longevity of the Brandt's bat Myotis brandtii.</title>
        <authorList>
            <person name="Seim I."/>
            <person name="Fang X."/>
            <person name="Xiong Z."/>
            <person name="Lobanov A.V."/>
            <person name="Huang Z."/>
            <person name="Ma S."/>
            <person name="Feng Y."/>
            <person name="Turanov A.A."/>
            <person name="Zhu Y."/>
            <person name="Lenz T.L."/>
            <person name="Gerashchenko M.V."/>
            <person name="Fan D."/>
            <person name="Hee Yim S."/>
            <person name="Yao X."/>
            <person name="Jordan D."/>
            <person name="Xiong Y."/>
            <person name="Ma Y."/>
            <person name="Lyapunov A.N."/>
            <person name="Chen G."/>
            <person name="Kulakova O.I."/>
            <person name="Sun Y."/>
            <person name="Lee S.G."/>
            <person name="Bronson R.T."/>
            <person name="Moskalev A.A."/>
            <person name="Sunyaev S.R."/>
            <person name="Zhang G."/>
            <person name="Krogh A."/>
            <person name="Wang J."/>
            <person name="Gladyshev V.N."/>
        </authorList>
    </citation>
    <scope>NUCLEOTIDE SEQUENCE [LARGE SCALE GENOMIC DNA]</scope>
</reference>
<keyword evidence="2" id="KW-0677">Repeat</keyword>
<dbReference type="Gene3D" id="2.60.120.200">
    <property type="match status" value="2"/>
</dbReference>
<dbReference type="InterPro" id="IPR044156">
    <property type="entry name" value="Galectin-like"/>
</dbReference>
<dbReference type="InterPro" id="IPR001079">
    <property type="entry name" value="Galectin_CRD"/>
</dbReference>
<dbReference type="InterPro" id="IPR013320">
    <property type="entry name" value="ConA-like_dom_sf"/>
</dbReference>
<dbReference type="PANTHER" id="PTHR11346">
    <property type="entry name" value="GALECTIN"/>
    <property type="match status" value="1"/>
</dbReference>
<dbReference type="eggNOG" id="KOG3587">
    <property type="taxonomic scope" value="Eukaryota"/>
</dbReference>
<dbReference type="PROSITE" id="PS51304">
    <property type="entry name" value="GALECTIN"/>
    <property type="match status" value="2"/>
</dbReference>
<keyword evidence="1 4" id="KW-0430">Lectin</keyword>
<keyword evidence="8" id="KW-1185">Reference proteome</keyword>
<evidence type="ECO:0000313" key="7">
    <source>
        <dbReference type="EMBL" id="EPQ20539.1"/>
    </source>
</evidence>
<dbReference type="SMART" id="SM00908">
    <property type="entry name" value="Gal-bind_lectin"/>
    <property type="match status" value="2"/>
</dbReference>
<feature type="domain" description="Galectin" evidence="6">
    <location>
        <begin position="1"/>
        <end position="62"/>
    </location>
</feature>
<evidence type="ECO:0000313" key="8">
    <source>
        <dbReference type="Proteomes" id="UP000052978"/>
    </source>
</evidence>
<proteinExistence type="predicted"/>
<evidence type="ECO:0000256" key="1">
    <source>
        <dbReference type="ARBA" id="ARBA00022734"/>
    </source>
</evidence>
<evidence type="ECO:0000259" key="6">
    <source>
        <dbReference type="PROSITE" id="PS51304"/>
    </source>
</evidence>
<dbReference type="SMART" id="SM00276">
    <property type="entry name" value="GLECT"/>
    <property type="match status" value="1"/>
</dbReference>
<dbReference type="Pfam" id="PF00337">
    <property type="entry name" value="Gal-bind_lectin"/>
    <property type="match status" value="2"/>
</dbReference>
<feature type="domain" description="Galectin" evidence="6">
    <location>
        <begin position="69"/>
        <end position="200"/>
    </location>
</feature>
<gene>
    <name evidence="7" type="ORF">D623_10001239</name>
</gene>
<comment type="function">
    <text evidence="3">Galectin that binds lactose and a related range of sugars. May be involved in the assembly of adherens junctions.</text>
</comment>
<evidence type="ECO:0000256" key="3">
    <source>
        <dbReference type="ARBA" id="ARBA00055823"/>
    </source>
</evidence>
<name>S7NS34_MYOBR</name>
<evidence type="ECO:0000256" key="5">
    <source>
        <dbReference type="SAM" id="MobiDB-lite"/>
    </source>
</evidence>
<dbReference type="AlphaFoldDB" id="S7NS34"/>
<sequence>MGFSDNDIAFHFNPRFEDGGYVACNTRQKGQWGLEERMMINPFQMGIPFEISFLVENSGFQVIPFFRLTQGGDRYTLRYGHQIIVKGMFLPSGGNRFEVNFQTGLSDKDIAFHFSPRFEEGGYVVCNTKQKGRWEQEQKMNINPFQMGVPFVISFLVENSGFQVKVNGNFFMNYIHRVPHHRVDTISFTGGVEVTQISIEDTCAVPAQRMISEGQPDTSPCVSLESKEQKPKVS</sequence>
<dbReference type="SUPFAM" id="SSF49899">
    <property type="entry name" value="Concanavalin A-like lectins/glucanases"/>
    <property type="match status" value="2"/>
</dbReference>
<feature type="compositionally biased region" description="Basic and acidic residues" evidence="5">
    <location>
        <begin position="225"/>
        <end position="234"/>
    </location>
</feature>
<dbReference type="PANTHER" id="PTHR11346:SF176">
    <property type="entry name" value="32 KDA BETA-GALACTOSIDE-BINDING LECTIN LEC-3"/>
    <property type="match status" value="1"/>
</dbReference>
<organism evidence="7 8">
    <name type="scientific">Myotis brandtii</name>
    <name type="common">Brandt's bat</name>
    <dbReference type="NCBI Taxonomy" id="109478"/>
    <lineage>
        <taxon>Eukaryota</taxon>
        <taxon>Metazoa</taxon>
        <taxon>Chordata</taxon>
        <taxon>Craniata</taxon>
        <taxon>Vertebrata</taxon>
        <taxon>Euteleostomi</taxon>
        <taxon>Mammalia</taxon>
        <taxon>Eutheria</taxon>
        <taxon>Laurasiatheria</taxon>
        <taxon>Chiroptera</taxon>
        <taxon>Yangochiroptera</taxon>
        <taxon>Vespertilionidae</taxon>
        <taxon>Myotis</taxon>
    </lineage>
</organism>
<dbReference type="CDD" id="cd00070">
    <property type="entry name" value="GLECT"/>
    <property type="match status" value="2"/>
</dbReference>
<feature type="region of interest" description="Disordered" evidence="5">
    <location>
        <begin position="212"/>
        <end position="234"/>
    </location>
</feature>
<dbReference type="EMBL" id="KE164857">
    <property type="protein sequence ID" value="EPQ20539.1"/>
    <property type="molecule type" value="Genomic_DNA"/>
</dbReference>
<evidence type="ECO:0000256" key="2">
    <source>
        <dbReference type="ARBA" id="ARBA00022737"/>
    </source>
</evidence>
<protein>
    <recommendedName>
        <fullName evidence="4">Galectin</fullName>
    </recommendedName>
</protein>
<dbReference type="FunFam" id="2.60.120.200:FF:000124">
    <property type="entry name" value="Galectin-4"/>
    <property type="match status" value="1"/>
</dbReference>
<evidence type="ECO:0000256" key="4">
    <source>
        <dbReference type="RuleBase" id="RU102079"/>
    </source>
</evidence>
<dbReference type="Proteomes" id="UP000052978">
    <property type="component" value="Unassembled WGS sequence"/>
</dbReference>
<accession>S7NS34</accession>